<dbReference type="Gene3D" id="1.10.10.10">
    <property type="entry name" value="Winged helix-like DNA-binding domain superfamily/Winged helix DNA-binding domain"/>
    <property type="match status" value="1"/>
</dbReference>
<dbReference type="PANTHER" id="PTHR47691:SF3">
    <property type="entry name" value="HTH-TYPE TRANSCRIPTIONAL REGULATOR RV0890C-RELATED"/>
    <property type="match status" value="1"/>
</dbReference>
<dbReference type="InterPro" id="IPR027417">
    <property type="entry name" value="P-loop_NTPase"/>
</dbReference>
<gene>
    <name evidence="3" type="ORF">R4315_20390</name>
</gene>
<dbReference type="Proteomes" id="UP001185863">
    <property type="component" value="Unassembled WGS sequence"/>
</dbReference>
<dbReference type="GO" id="GO:0003677">
    <property type="term" value="F:DNA binding"/>
    <property type="evidence" value="ECO:0007669"/>
    <property type="project" value="InterPro"/>
</dbReference>
<feature type="compositionally biased region" description="Low complexity" evidence="1">
    <location>
        <begin position="656"/>
        <end position="669"/>
    </location>
</feature>
<comment type="caution">
    <text evidence="3">The sequence shown here is derived from an EMBL/GenBank/DDBJ whole genome shotgun (WGS) entry which is preliminary data.</text>
</comment>
<dbReference type="SMART" id="SM00421">
    <property type="entry name" value="HTH_LUXR"/>
    <property type="match status" value="1"/>
</dbReference>
<dbReference type="SUPFAM" id="SSF46894">
    <property type="entry name" value="C-terminal effector domain of the bipartite response regulators"/>
    <property type="match status" value="1"/>
</dbReference>
<dbReference type="AlphaFoldDB" id="A0AAE4V1C7"/>
<dbReference type="Gene3D" id="3.40.50.300">
    <property type="entry name" value="P-loop containing nucleotide triphosphate hydrolases"/>
    <property type="match status" value="1"/>
</dbReference>
<dbReference type="EMBL" id="JAWLUP010000063">
    <property type="protein sequence ID" value="MDV7266893.1"/>
    <property type="molecule type" value="Genomic_DNA"/>
</dbReference>
<dbReference type="RefSeq" id="WP_317753819.1">
    <property type="nucleotide sequence ID" value="NZ_JAWLUP010000063.1"/>
</dbReference>
<dbReference type="CDD" id="cd06170">
    <property type="entry name" value="LuxR_C_like"/>
    <property type="match status" value="1"/>
</dbReference>
<protein>
    <submittedName>
        <fullName evidence="3">LuxR C-terminal-related transcriptional regulator</fullName>
    </submittedName>
</protein>
<evidence type="ECO:0000259" key="2">
    <source>
        <dbReference type="PROSITE" id="PS50043"/>
    </source>
</evidence>
<organism evidence="3 4">
    <name type="scientific">Rhodococcus oxybenzonivorans</name>
    <dbReference type="NCBI Taxonomy" id="1990687"/>
    <lineage>
        <taxon>Bacteria</taxon>
        <taxon>Bacillati</taxon>
        <taxon>Actinomycetota</taxon>
        <taxon>Actinomycetes</taxon>
        <taxon>Mycobacteriales</taxon>
        <taxon>Nocardiaceae</taxon>
        <taxon>Rhodococcus</taxon>
    </lineage>
</organism>
<dbReference type="SUPFAM" id="SSF52540">
    <property type="entry name" value="P-loop containing nucleoside triphosphate hydrolases"/>
    <property type="match status" value="1"/>
</dbReference>
<feature type="region of interest" description="Disordered" evidence="1">
    <location>
        <begin position="655"/>
        <end position="689"/>
    </location>
</feature>
<reference evidence="3" key="1">
    <citation type="submission" date="2023-10" db="EMBL/GenBank/DDBJ databases">
        <title>Development of a sustainable strategy for remediation of hydrocarbon-contaminated territories based on the waste exchange concept.</title>
        <authorList>
            <person name="Krivoruchko A."/>
        </authorList>
    </citation>
    <scope>NUCLEOTIDE SEQUENCE</scope>
    <source>
        <strain evidence="3">IEGM 68</strain>
    </source>
</reference>
<evidence type="ECO:0000313" key="4">
    <source>
        <dbReference type="Proteomes" id="UP001185863"/>
    </source>
</evidence>
<dbReference type="PROSITE" id="PS50043">
    <property type="entry name" value="HTH_LUXR_2"/>
    <property type="match status" value="1"/>
</dbReference>
<dbReference type="InterPro" id="IPR036388">
    <property type="entry name" value="WH-like_DNA-bd_sf"/>
</dbReference>
<dbReference type="InterPro" id="IPR016032">
    <property type="entry name" value="Sig_transdc_resp-reg_C-effctor"/>
</dbReference>
<dbReference type="Pfam" id="PF00196">
    <property type="entry name" value="GerE"/>
    <property type="match status" value="1"/>
</dbReference>
<accession>A0AAE4V1C7</accession>
<dbReference type="PROSITE" id="PS00622">
    <property type="entry name" value="HTH_LUXR_1"/>
    <property type="match status" value="1"/>
</dbReference>
<sequence length="753" mass="82499">MGKTRLAIQAARRVARSFPGGVWFVELADVTDPTAIAMVVAEAMRIADQSSADTVEVVLRHLPDRRALLILDNGEHLVDAVADLAGSLIRRARDLRIIVTSREPLAVAGEHVVSVPPLAVPELDDGGLVSDDAAGFEAVELFEQRASAASPGFVVDAGNIDDVVRLCRRLDGIPLAIELTAVQVRNLSIAEIAHRLESSEGLLAAKVRGVDVRHQTIEAAMKWSYDLCTPGEQQIWIRLSYFAGSFTLDSAVTICTFGGVNETQVREWILGLITKSVVDRLDDENRYRLLEPIRQFGRRLLSASSDERVVDESELALRHLRHYADIVAVAERAWRSGAGQVDAANSVMSEIPNIRQAIRNGLERDTHAAVADDMITGLWHRWISGLAREGQYWFGRLSTSPAELSAKSLWVKGWIALAQGDPRAAIPVLDEAAERADADDDPILTGYVTQARASASMFTGRFDESARLYEEAVSIFDTVELWDSVHLLALAQQSWIHLVLGNLERSRSLGVILRRRSDEIGEVWARSWGDWVNAVDLWQTGETDTCAELLRRSIRSKRSLADLTGIAFALEVFGWLECDRGNRVRAARLLGANRSLWGPIGNPLFGFDQYLEIHHEHVDILEKDLGIERFDAELARGAKMKVNEVLDLVLSAPDRASAGSSPAQGSGLARPEGAGTRNIGGPSRGRPKAAGVLTPREWQVAALIAAGSSNAQIAADLVIALRTVETHVENILVKLGFTSRTQVASWYHTNTEN</sequence>
<dbReference type="PRINTS" id="PR00038">
    <property type="entry name" value="HTHLUXR"/>
</dbReference>
<dbReference type="Gene3D" id="1.25.40.10">
    <property type="entry name" value="Tetratricopeptide repeat domain"/>
    <property type="match status" value="1"/>
</dbReference>
<dbReference type="SUPFAM" id="SSF48452">
    <property type="entry name" value="TPR-like"/>
    <property type="match status" value="1"/>
</dbReference>
<dbReference type="GO" id="GO:0006355">
    <property type="term" value="P:regulation of DNA-templated transcription"/>
    <property type="evidence" value="ECO:0007669"/>
    <property type="project" value="InterPro"/>
</dbReference>
<dbReference type="InterPro" id="IPR011990">
    <property type="entry name" value="TPR-like_helical_dom_sf"/>
</dbReference>
<feature type="domain" description="HTH luxR-type" evidence="2">
    <location>
        <begin position="686"/>
        <end position="751"/>
    </location>
</feature>
<evidence type="ECO:0000313" key="3">
    <source>
        <dbReference type="EMBL" id="MDV7266893.1"/>
    </source>
</evidence>
<proteinExistence type="predicted"/>
<dbReference type="PANTHER" id="PTHR47691">
    <property type="entry name" value="REGULATOR-RELATED"/>
    <property type="match status" value="1"/>
</dbReference>
<evidence type="ECO:0000256" key="1">
    <source>
        <dbReference type="SAM" id="MobiDB-lite"/>
    </source>
</evidence>
<name>A0AAE4V1C7_9NOCA</name>
<dbReference type="InterPro" id="IPR000792">
    <property type="entry name" value="Tscrpt_reg_LuxR_C"/>
</dbReference>